<dbReference type="Proteomes" id="UP000033074">
    <property type="component" value="Unassembled WGS sequence"/>
</dbReference>
<gene>
    <name evidence="1" type="ORF">CGSMWGv00703Dmash_02595</name>
</gene>
<evidence type="ECO:0000313" key="1">
    <source>
        <dbReference type="EMBL" id="EIK85676.1"/>
    </source>
</evidence>
<protein>
    <submittedName>
        <fullName evidence="1">Uncharacterized protein</fullName>
    </submittedName>
</protein>
<proteinExistence type="predicted"/>
<sequence length="37" mass="4199">MILLRDDLLERCDLARDDLLSARVSHSAHFGTLVQMS</sequence>
<name>I4M8Y6_9BIFI</name>
<dbReference type="EMBL" id="ADEV01000007">
    <property type="protein sequence ID" value="EIK85676.1"/>
    <property type="molecule type" value="Genomic_DNA"/>
</dbReference>
<dbReference type="AlphaFoldDB" id="I4M8Y6"/>
<comment type="caution">
    <text evidence="1">The sequence shown here is derived from an EMBL/GenBank/DDBJ whole genome shotgun (WGS) entry which is preliminary data.</text>
</comment>
<evidence type="ECO:0000313" key="2">
    <source>
        <dbReference type="Proteomes" id="UP000033074"/>
    </source>
</evidence>
<accession>I4M8Y6</accession>
<dbReference type="PATRIC" id="fig|698960.3.peg.501"/>
<organism evidence="1 2">
    <name type="scientific">Gardnerella greenwoodii 00703Dmash</name>
    <dbReference type="NCBI Taxonomy" id="698960"/>
    <lineage>
        <taxon>Bacteria</taxon>
        <taxon>Bacillati</taxon>
        <taxon>Actinomycetota</taxon>
        <taxon>Actinomycetes</taxon>
        <taxon>Bifidobacteriales</taxon>
        <taxon>Bifidobacteriaceae</taxon>
        <taxon>Gardnerella</taxon>
        <taxon>Gardnerella greenwoodii</taxon>
    </lineage>
</organism>
<reference evidence="1 2" key="1">
    <citation type="journal article" date="2012" name="J. Bacteriol.">
        <title>Comparative Genomic Analyses of 17 Clinical Isolates of Gardnerella vaginalis Provide Evidence of Multiple Genetically Isolated Clades Consistent with Subspeciation into Genovars.</title>
        <authorList>
            <person name="Ahmed A."/>
            <person name="Earl J."/>
            <person name="Retchless A."/>
            <person name="Hillier S."/>
            <person name="Rabe L."/>
            <person name="Cherpes T."/>
            <person name="Powell E."/>
            <person name="Janto B."/>
            <person name="Eutsey R."/>
            <person name="Hiller N.L."/>
            <person name="Boissy R."/>
            <person name="Dahlgreen M."/>
            <person name="Hall B."/>
            <person name="Costerton J."/>
            <person name="Post J.C."/>
            <person name="Hu F."/>
            <person name="Ehrlich G."/>
        </authorList>
    </citation>
    <scope>NUCLEOTIDE SEQUENCE [LARGE SCALE GENOMIC DNA]</scope>
    <source>
        <strain evidence="1 2">00703Dmash</strain>
    </source>
</reference>